<comment type="catalytic activity">
    <reaction evidence="9">
        <text>K(+)(in) + L-aspartate(out) + 3 Na(+)(out) + H(+)(out) = K(+)(out) + L-aspartate(in) + 3 Na(+)(in) + H(+)(in)</text>
        <dbReference type="Rhea" id="RHEA:70851"/>
        <dbReference type="ChEBI" id="CHEBI:15378"/>
        <dbReference type="ChEBI" id="CHEBI:29101"/>
        <dbReference type="ChEBI" id="CHEBI:29103"/>
        <dbReference type="ChEBI" id="CHEBI:29991"/>
    </reaction>
</comment>
<dbReference type="Pfam" id="PF00375">
    <property type="entry name" value="SDF"/>
    <property type="match status" value="1"/>
</dbReference>
<dbReference type="InterPro" id="IPR001991">
    <property type="entry name" value="Na-dicarboxylate_symporter"/>
</dbReference>
<feature type="transmembrane region" description="Helical" evidence="11">
    <location>
        <begin position="36"/>
        <end position="55"/>
    </location>
</feature>
<dbReference type="InterPro" id="IPR050746">
    <property type="entry name" value="DAACS"/>
</dbReference>
<keyword evidence="6 11" id="KW-0472">Membrane</keyword>
<dbReference type="GO" id="GO:0005313">
    <property type="term" value="F:L-glutamate transmembrane transporter activity"/>
    <property type="evidence" value="ECO:0007669"/>
    <property type="project" value="TreeGrafter"/>
</dbReference>
<evidence type="ECO:0000256" key="3">
    <source>
        <dbReference type="ARBA" id="ARBA00022692"/>
    </source>
</evidence>
<keyword evidence="3 11" id="KW-0812">Transmembrane</keyword>
<keyword evidence="2 11" id="KW-0813">Transport</keyword>
<feature type="transmembrane region" description="Helical" evidence="11">
    <location>
        <begin position="175"/>
        <end position="194"/>
    </location>
</feature>
<comment type="catalytic activity">
    <reaction evidence="10">
        <text>D-aspartate(out) + K(+)(in) + 3 Na(+)(out) + H(+)(out) = D-aspartate(in) + K(+)(out) + 3 Na(+)(in) + H(+)(in)</text>
        <dbReference type="Rhea" id="RHEA:71379"/>
        <dbReference type="ChEBI" id="CHEBI:15378"/>
        <dbReference type="ChEBI" id="CHEBI:29101"/>
        <dbReference type="ChEBI" id="CHEBI:29103"/>
        <dbReference type="ChEBI" id="CHEBI:29990"/>
    </reaction>
</comment>
<evidence type="ECO:0000256" key="4">
    <source>
        <dbReference type="ARBA" id="ARBA00022847"/>
    </source>
</evidence>
<dbReference type="PANTHER" id="PTHR11958">
    <property type="entry name" value="SODIUM/DICARBOXYLATE SYMPORTER-RELATED"/>
    <property type="match status" value="1"/>
</dbReference>
<evidence type="ECO:0000256" key="7">
    <source>
        <dbReference type="ARBA" id="ARBA00023180"/>
    </source>
</evidence>
<reference evidence="12 13" key="1">
    <citation type="journal article" date="2014" name="Nat. Commun.">
        <title>The rainbow trout genome provides novel insights into evolution after whole-genome duplication in vertebrates.</title>
        <authorList>
            <person name="Berthelot C."/>
            <person name="Brunet F."/>
            <person name="Chalopin D."/>
            <person name="Juanchich A."/>
            <person name="Bernard M."/>
            <person name="Noel B."/>
            <person name="Bento P."/>
            <person name="Da Silva C."/>
            <person name="Labadie K."/>
            <person name="Alberti A."/>
            <person name="Aury J.M."/>
            <person name="Louis A."/>
            <person name="Dehais P."/>
            <person name="Bardou P."/>
            <person name="Montfort J."/>
            <person name="Klopp C."/>
            <person name="Cabau C."/>
            <person name="Gaspin C."/>
            <person name="Thorgaard G.H."/>
            <person name="Boussaha M."/>
            <person name="Quillet E."/>
            <person name="Guyomard R."/>
            <person name="Galiana D."/>
            <person name="Bobe J."/>
            <person name="Volff J.N."/>
            <person name="Genet C."/>
            <person name="Wincker P."/>
            <person name="Jaillon O."/>
            <person name="Roest Crollius H."/>
            <person name="Guiguen Y."/>
        </authorList>
    </citation>
    <scope>NUCLEOTIDE SEQUENCE [LARGE SCALE GENOMIC DNA]</scope>
</reference>
<dbReference type="InterPro" id="IPR036458">
    <property type="entry name" value="Na:dicarbo_symporter_sf"/>
</dbReference>
<dbReference type="GO" id="GO:0015175">
    <property type="term" value="F:neutral L-amino acid transmembrane transporter activity"/>
    <property type="evidence" value="ECO:0007669"/>
    <property type="project" value="TreeGrafter"/>
</dbReference>
<dbReference type="EMBL" id="FR904494">
    <property type="protein sequence ID" value="CDQ65104.1"/>
    <property type="molecule type" value="Genomic_DNA"/>
</dbReference>
<evidence type="ECO:0000256" key="11">
    <source>
        <dbReference type="RuleBase" id="RU361216"/>
    </source>
</evidence>
<dbReference type="PROSITE" id="PS00714">
    <property type="entry name" value="NA_DICARBOXYL_SYMP_2"/>
    <property type="match status" value="1"/>
</dbReference>
<dbReference type="PANTHER" id="PTHR11958:SF67">
    <property type="entry name" value="EXCITATORY AMINO ACID TRANSPORTER 4"/>
    <property type="match status" value="1"/>
</dbReference>
<comment type="similarity">
    <text evidence="11">Belongs to the dicarboxylate/amino acid:cation symporter (DAACS) (TC 2.A.23) family.</text>
</comment>
<evidence type="ECO:0000256" key="5">
    <source>
        <dbReference type="ARBA" id="ARBA00022989"/>
    </source>
</evidence>
<feature type="transmembrane region" description="Helical" evidence="11">
    <location>
        <begin position="215"/>
        <end position="236"/>
    </location>
</feature>
<dbReference type="GO" id="GO:0005886">
    <property type="term" value="C:plasma membrane"/>
    <property type="evidence" value="ECO:0007669"/>
    <property type="project" value="TreeGrafter"/>
</dbReference>
<dbReference type="Proteomes" id="UP000193380">
    <property type="component" value="Chromosome 5"/>
</dbReference>
<comment type="subcellular location">
    <subcellularLocation>
        <location evidence="1 11">Membrane</location>
        <topology evidence="1 11">Multi-pass membrane protein</topology>
    </subcellularLocation>
</comment>
<evidence type="ECO:0000256" key="1">
    <source>
        <dbReference type="ARBA" id="ARBA00004141"/>
    </source>
</evidence>
<name>A0A060WIN7_ONCMY</name>
<feature type="transmembrane region" description="Helical" evidence="11">
    <location>
        <begin position="248"/>
        <end position="274"/>
    </location>
</feature>
<evidence type="ECO:0000256" key="10">
    <source>
        <dbReference type="ARBA" id="ARBA00049118"/>
    </source>
</evidence>
<evidence type="ECO:0000313" key="12">
    <source>
        <dbReference type="EMBL" id="CDQ65104.1"/>
    </source>
</evidence>
<dbReference type="FunFam" id="1.10.3860.10:FF:000002">
    <property type="entry name" value="Amino acid transporter"/>
    <property type="match status" value="1"/>
</dbReference>
<dbReference type="GO" id="GO:0015501">
    <property type="term" value="F:glutamate:sodium symporter activity"/>
    <property type="evidence" value="ECO:0007669"/>
    <property type="project" value="TreeGrafter"/>
</dbReference>
<dbReference type="PROSITE" id="PS00713">
    <property type="entry name" value="NA_DICARBOXYL_SYMP_1"/>
    <property type="match status" value="1"/>
</dbReference>
<evidence type="ECO:0000313" key="13">
    <source>
        <dbReference type="Proteomes" id="UP000193380"/>
    </source>
</evidence>
<dbReference type="PaxDb" id="8022-A0A060WIN7"/>
<dbReference type="PRINTS" id="PR00173">
    <property type="entry name" value="EDTRNSPORT"/>
</dbReference>
<accession>A0A060WIN7</accession>
<dbReference type="InterPro" id="IPR018107">
    <property type="entry name" value="Na-dicarboxylate_symporter_CS"/>
</dbReference>
<protein>
    <recommendedName>
        <fullName evidence="11">Amino acid transporter</fullName>
    </recommendedName>
</protein>
<dbReference type="STRING" id="8022.A0A060WIN7"/>
<feature type="transmembrane region" description="Helical" evidence="11">
    <location>
        <begin position="67"/>
        <end position="89"/>
    </location>
</feature>
<keyword evidence="4 11" id="KW-0769">Symport</keyword>
<evidence type="ECO:0000256" key="8">
    <source>
        <dbReference type="ARBA" id="ARBA00047601"/>
    </source>
</evidence>
<dbReference type="Gene3D" id="1.10.3860.10">
    <property type="entry name" value="Sodium:dicarboxylate symporter"/>
    <property type="match status" value="1"/>
</dbReference>
<keyword evidence="7" id="KW-0325">Glycoprotein</keyword>
<evidence type="ECO:0000256" key="2">
    <source>
        <dbReference type="ARBA" id="ARBA00022448"/>
    </source>
</evidence>
<organism evidence="12 13">
    <name type="scientific">Oncorhynchus mykiss</name>
    <name type="common">Rainbow trout</name>
    <name type="synonym">Salmo gairdneri</name>
    <dbReference type="NCBI Taxonomy" id="8022"/>
    <lineage>
        <taxon>Eukaryota</taxon>
        <taxon>Metazoa</taxon>
        <taxon>Chordata</taxon>
        <taxon>Craniata</taxon>
        <taxon>Vertebrata</taxon>
        <taxon>Euteleostomi</taxon>
        <taxon>Actinopterygii</taxon>
        <taxon>Neopterygii</taxon>
        <taxon>Teleostei</taxon>
        <taxon>Protacanthopterygii</taxon>
        <taxon>Salmoniformes</taxon>
        <taxon>Salmonidae</taxon>
        <taxon>Salmoninae</taxon>
        <taxon>Oncorhynchus</taxon>
    </lineage>
</organism>
<evidence type="ECO:0000256" key="9">
    <source>
        <dbReference type="ARBA" id="ARBA00048715"/>
    </source>
</evidence>
<dbReference type="SUPFAM" id="SSF118215">
    <property type="entry name" value="Proton glutamate symport protein"/>
    <property type="match status" value="1"/>
</dbReference>
<proteinExistence type="inferred from homology"/>
<evidence type="ECO:0000256" key="6">
    <source>
        <dbReference type="ARBA" id="ARBA00023136"/>
    </source>
</evidence>
<keyword evidence="5 11" id="KW-1133">Transmembrane helix</keyword>
<sequence>MSPVCVMLGFALRPHNLTLREIKYFAFPGELLMRMLQMLVLPLIVSSLVTGISSLDSKASGKMGMRAVGYYMVTTLIAVFIGIVIVIVIKPGKGHRDSPVASSGTIEPVHAADAFLDLIRRVTTVGSKLRNMFPPNLVEACFKQYKTVYKKTIHTKNVTETVVEMIPMSGSSNGVNALGLVVFSMCFGLVIGSMKQQGQALRDFFDCLNEAIMRLVAIVIWYAPVGILFLIAAKIVEMKNLAEVGGQLGMYTVSVIVGLLIHGLFVLPLLYFLVTRKNPYTFMAGLLQALITALGTSSSSATLPITFRCLEENNRVDKRVTRFILPVGATINMDGTALYEAVAAIFIAQVNDMELNFGQILTISITATAASIGAAGIPQAGLVTMVIVLTSVGLPTEDITLIIAVDWFLDRLRTTTNVLGDSIGAGIVEHLSRQELQSQDVEVGNSVIEENEKPYQLICQKSDSVKHRNSETPM</sequence>
<comment type="catalytic activity">
    <reaction evidence="8">
        <text>K(+)(in) + L-glutamate(out) + 3 Na(+)(out) + H(+)(out) = K(+)(out) + L-glutamate(in) + 3 Na(+)(in) + H(+)(in)</text>
        <dbReference type="Rhea" id="RHEA:70699"/>
        <dbReference type="ChEBI" id="CHEBI:15378"/>
        <dbReference type="ChEBI" id="CHEBI:29101"/>
        <dbReference type="ChEBI" id="CHEBI:29103"/>
        <dbReference type="ChEBI" id="CHEBI:29985"/>
    </reaction>
</comment>
<gene>
    <name evidence="12" type="ORF">GSONMT00072580001</name>
</gene>
<dbReference type="AlphaFoldDB" id="A0A060WIN7"/>